<dbReference type="EMBL" id="CAAALY010060138">
    <property type="protein sequence ID" value="VEL23129.1"/>
    <property type="molecule type" value="Genomic_DNA"/>
</dbReference>
<feature type="compositionally biased region" description="Polar residues" evidence="1">
    <location>
        <begin position="40"/>
        <end position="51"/>
    </location>
</feature>
<protein>
    <submittedName>
        <fullName evidence="2">Uncharacterized protein</fullName>
    </submittedName>
</protein>
<proteinExistence type="predicted"/>
<dbReference type="Proteomes" id="UP000784294">
    <property type="component" value="Unassembled WGS sequence"/>
</dbReference>
<evidence type="ECO:0000256" key="1">
    <source>
        <dbReference type="SAM" id="MobiDB-lite"/>
    </source>
</evidence>
<reference evidence="2" key="1">
    <citation type="submission" date="2018-11" db="EMBL/GenBank/DDBJ databases">
        <authorList>
            <consortium name="Pathogen Informatics"/>
        </authorList>
    </citation>
    <scope>NUCLEOTIDE SEQUENCE</scope>
</reference>
<gene>
    <name evidence="2" type="ORF">PXEA_LOCUS16569</name>
</gene>
<feature type="compositionally biased region" description="Polar residues" evidence="1">
    <location>
        <begin position="1"/>
        <end position="24"/>
    </location>
</feature>
<dbReference type="AlphaFoldDB" id="A0A448WY56"/>
<organism evidence="2 3">
    <name type="scientific">Protopolystoma xenopodis</name>
    <dbReference type="NCBI Taxonomy" id="117903"/>
    <lineage>
        <taxon>Eukaryota</taxon>
        <taxon>Metazoa</taxon>
        <taxon>Spiralia</taxon>
        <taxon>Lophotrochozoa</taxon>
        <taxon>Platyhelminthes</taxon>
        <taxon>Monogenea</taxon>
        <taxon>Polyopisthocotylea</taxon>
        <taxon>Polystomatidea</taxon>
        <taxon>Polystomatidae</taxon>
        <taxon>Protopolystoma</taxon>
    </lineage>
</organism>
<keyword evidence="3" id="KW-1185">Reference proteome</keyword>
<comment type="caution">
    <text evidence="2">The sequence shown here is derived from an EMBL/GenBank/DDBJ whole genome shotgun (WGS) entry which is preliminary data.</text>
</comment>
<name>A0A448WY56_9PLAT</name>
<evidence type="ECO:0000313" key="3">
    <source>
        <dbReference type="Proteomes" id="UP000784294"/>
    </source>
</evidence>
<feature type="region of interest" description="Disordered" evidence="1">
    <location>
        <begin position="1"/>
        <end position="58"/>
    </location>
</feature>
<evidence type="ECO:0000313" key="2">
    <source>
        <dbReference type="EMBL" id="VEL23129.1"/>
    </source>
</evidence>
<accession>A0A448WY56</accession>
<sequence>MDTQTSGSAACIGTSNKNTISHSLPSMEEKQRYLPYNEHPSPNSEISSTNDRLVPRSSLLEVSKSSDYNSTEVPYSLKCASNLCHTGEVSGSDTIDNQLSPVGDTISTPSSQDARIAGPATALANSDIYTVVVPKPGSSLGLSIIAARVRFLCCLQISD</sequence>